<protein>
    <submittedName>
        <fullName evidence="3">LysM peptidoglycan-binding domain-containing protein</fullName>
    </submittedName>
</protein>
<keyword evidence="4" id="KW-1185">Reference proteome</keyword>
<keyword evidence="2" id="KW-0472">Membrane</keyword>
<evidence type="ECO:0000256" key="2">
    <source>
        <dbReference type="SAM" id="Phobius"/>
    </source>
</evidence>
<evidence type="ECO:0000313" key="4">
    <source>
        <dbReference type="Proteomes" id="UP001565927"/>
    </source>
</evidence>
<organism evidence="3 4">
    <name type="scientific">Kineococcus halophytocola</name>
    <dbReference type="NCBI Taxonomy" id="3234027"/>
    <lineage>
        <taxon>Bacteria</taxon>
        <taxon>Bacillati</taxon>
        <taxon>Actinomycetota</taxon>
        <taxon>Actinomycetes</taxon>
        <taxon>Kineosporiales</taxon>
        <taxon>Kineosporiaceae</taxon>
        <taxon>Kineococcus</taxon>
    </lineage>
</organism>
<dbReference type="InterPro" id="IPR018392">
    <property type="entry name" value="LysM"/>
</dbReference>
<feature type="transmembrane region" description="Helical" evidence="2">
    <location>
        <begin position="12"/>
        <end position="39"/>
    </location>
</feature>
<dbReference type="InterPro" id="IPR036779">
    <property type="entry name" value="LysM_dom_sf"/>
</dbReference>
<dbReference type="RefSeq" id="WP_370441771.1">
    <property type="nucleotide sequence ID" value="NZ_JBGFTU010000013.1"/>
</dbReference>
<keyword evidence="2" id="KW-1133">Transmembrane helix</keyword>
<name>A0ABV4H1V0_9ACTN</name>
<evidence type="ECO:0000313" key="3">
    <source>
        <dbReference type="EMBL" id="MEZ0165542.1"/>
    </source>
</evidence>
<dbReference type="EMBL" id="JBGFTU010000013">
    <property type="protein sequence ID" value="MEZ0165542.1"/>
    <property type="molecule type" value="Genomic_DNA"/>
</dbReference>
<dbReference type="Gene3D" id="3.10.350.10">
    <property type="entry name" value="LysM domain"/>
    <property type="match status" value="1"/>
</dbReference>
<evidence type="ECO:0000256" key="1">
    <source>
        <dbReference type="SAM" id="MobiDB-lite"/>
    </source>
</evidence>
<accession>A0ABV4H1V0</accession>
<reference evidence="3 4" key="1">
    <citation type="submission" date="2024-07" db="EMBL/GenBank/DDBJ databases">
        <authorList>
            <person name="Thanompreechachai J."/>
            <person name="Duangmal K."/>
        </authorList>
    </citation>
    <scope>NUCLEOTIDE SEQUENCE [LARGE SCALE GENOMIC DNA]</scope>
    <source>
        <strain evidence="3 4">LSe6-4</strain>
    </source>
</reference>
<sequence>MRPPSLGTQDPAQVVVAVCAVVGIAVAAWLALSLLVAVVDEVRVRRSPRRTVRLTPGVPALVRRLATLGVGLVLGSAALSAQAAAPGVPEVGWATAATATVDPGWPVTGPTRPDAPPAPRPAAQARPVPSGTGEVVVLRGDSLWSLAAHRLGPGATGAEVLAEQHRLYAANADVIGQDPDRLLPGQVLRLP</sequence>
<proteinExistence type="predicted"/>
<dbReference type="CDD" id="cd00118">
    <property type="entry name" value="LysM"/>
    <property type="match status" value="1"/>
</dbReference>
<feature type="region of interest" description="Disordered" evidence="1">
    <location>
        <begin position="102"/>
        <end position="131"/>
    </location>
</feature>
<gene>
    <name evidence="3" type="ORF">AB2L27_12340</name>
</gene>
<dbReference type="Proteomes" id="UP001565927">
    <property type="component" value="Unassembled WGS sequence"/>
</dbReference>
<keyword evidence="2" id="KW-0812">Transmembrane</keyword>
<comment type="caution">
    <text evidence="3">The sequence shown here is derived from an EMBL/GenBank/DDBJ whole genome shotgun (WGS) entry which is preliminary data.</text>
</comment>